<reference evidence="2 3" key="1">
    <citation type="submission" date="2018-08" db="EMBL/GenBank/DDBJ databases">
        <title>Genome sequence of Halobacillus trueperi KCTC 3686.</title>
        <authorList>
            <person name="Cho K.H."/>
            <person name="Kwak M.-J."/>
            <person name="Kim B.-Y."/>
            <person name="Chun J."/>
        </authorList>
    </citation>
    <scope>NUCLEOTIDE SEQUENCE [LARGE SCALE GENOMIC DNA]</scope>
    <source>
        <strain evidence="2 3">KCTC 3686</strain>
    </source>
</reference>
<organism evidence="2 3">
    <name type="scientific">Halobacillus trueperi</name>
    <dbReference type="NCBI Taxonomy" id="156205"/>
    <lineage>
        <taxon>Bacteria</taxon>
        <taxon>Bacillati</taxon>
        <taxon>Bacillota</taxon>
        <taxon>Bacilli</taxon>
        <taxon>Bacillales</taxon>
        <taxon>Bacillaceae</taxon>
        <taxon>Halobacillus</taxon>
    </lineage>
</organism>
<evidence type="ECO:0000256" key="1">
    <source>
        <dbReference type="SAM" id="Phobius"/>
    </source>
</evidence>
<keyword evidence="3" id="KW-1185">Reference proteome</keyword>
<feature type="transmembrane region" description="Helical" evidence="1">
    <location>
        <begin position="144"/>
        <end position="167"/>
    </location>
</feature>
<feature type="transmembrane region" description="Helical" evidence="1">
    <location>
        <begin position="7"/>
        <end position="31"/>
    </location>
</feature>
<evidence type="ECO:0000313" key="2">
    <source>
        <dbReference type="EMBL" id="REJ10463.1"/>
    </source>
</evidence>
<keyword evidence="1" id="KW-1133">Transmembrane helix</keyword>
<keyword evidence="1" id="KW-0812">Transmembrane</keyword>
<feature type="transmembrane region" description="Helical" evidence="1">
    <location>
        <begin position="79"/>
        <end position="96"/>
    </location>
</feature>
<dbReference type="Proteomes" id="UP000256305">
    <property type="component" value="Unassembled WGS sequence"/>
</dbReference>
<feature type="transmembrane region" description="Helical" evidence="1">
    <location>
        <begin position="210"/>
        <end position="229"/>
    </location>
</feature>
<comment type="caution">
    <text evidence="2">The sequence shown here is derived from an EMBL/GenBank/DDBJ whole genome shotgun (WGS) entry which is preliminary data.</text>
</comment>
<accession>A0A3E0JBY3</accession>
<evidence type="ECO:0000313" key="3">
    <source>
        <dbReference type="Proteomes" id="UP000256305"/>
    </source>
</evidence>
<feature type="transmembrane region" description="Helical" evidence="1">
    <location>
        <begin position="116"/>
        <end position="137"/>
    </location>
</feature>
<sequence>MDNIKETFLEVVLSILPITIVITILQFTLVWLPLDMFFQFLIGAGMVGAGLVLFLLGVNIGLLPIGEMIGSALSKTKRIWLIVFFGFLLGLVVTIAEPDVRVLSSQVDQVSGGQIPMDILILSVAIGVGVFVALAMFRIIFSINIVYLLAGGYAIVFLLAAFTPSVFVPISFDAGGVTTGPLTVPFILSLGVGVAAVMRGKSSSGDGFGLVALASIGPILSVLLLGVIYG</sequence>
<feature type="transmembrane region" description="Helical" evidence="1">
    <location>
        <begin position="37"/>
        <end position="58"/>
    </location>
</feature>
<dbReference type="InterPro" id="IPR011435">
    <property type="entry name" value="UmpAB"/>
</dbReference>
<protein>
    <submittedName>
        <fullName evidence="2">DUF1538 domain-containing protein</fullName>
    </submittedName>
</protein>
<feature type="transmembrane region" description="Helical" evidence="1">
    <location>
        <begin position="179"/>
        <end position="198"/>
    </location>
</feature>
<name>A0A3E0JBY3_9BACI</name>
<dbReference type="AlphaFoldDB" id="A0A3E0JBY3"/>
<dbReference type="EMBL" id="QUAE01000002">
    <property type="protein sequence ID" value="REJ10463.1"/>
    <property type="molecule type" value="Genomic_DNA"/>
</dbReference>
<dbReference type="RefSeq" id="WP_115822363.1">
    <property type="nucleotide sequence ID" value="NZ_QUAE01000002.1"/>
</dbReference>
<dbReference type="Pfam" id="PF07556">
    <property type="entry name" value="DUF1538"/>
    <property type="match status" value="1"/>
</dbReference>
<proteinExistence type="predicted"/>
<keyword evidence="1" id="KW-0472">Membrane</keyword>
<gene>
    <name evidence="2" type="ORF">DYE48_02985</name>
</gene>